<dbReference type="InterPro" id="IPR050588">
    <property type="entry name" value="WNK_Ser-Thr_kinase"/>
</dbReference>
<evidence type="ECO:0000256" key="1">
    <source>
        <dbReference type="ARBA" id="ARBA00012513"/>
    </source>
</evidence>
<accession>A0ABQ9VRB1</accession>
<keyword evidence="12" id="KW-1185">Reference proteome</keyword>
<feature type="domain" description="Serine/threonine-protein kinase OSR1/WNK CCT" evidence="10">
    <location>
        <begin position="83"/>
        <end position="151"/>
    </location>
</feature>
<gene>
    <name evidence="11" type="primary">WNK4_2</name>
    <name evidence="11" type="ORF">P7K49_011627</name>
</gene>
<evidence type="ECO:0000313" key="11">
    <source>
        <dbReference type="EMBL" id="KAK2111881.1"/>
    </source>
</evidence>
<dbReference type="PANTHER" id="PTHR13902">
    <property type="entry name" value="SERINE/THREONINE-PROTEIN KINASE WNK WITH NO LYSINE -RELATED"/>
    <property type="match status" value="1"/>
</dbReference>
<evidence type="ECO:0000256" key="3">
    <source>
        <dbReference type="ARBA" id="ARBA00022679"/>
    </source>
</evidence>
<keyword evidence="5 11" id="KW-0418">Kinase</keyword>
<evidence type="ECO:0000313" key="12">
    <source>
        <dbReference type="Proteomes" id="UP001266305"/>
    </source>
</evidence>
<evidence type="ECO:0000259" key="10">
    <source>
        <dbReference type="Pfam" id="PF12202"/>
    </source>
</evidence>
<keyword evidence="3" id="KW-0808">Transferase</keyword>
<keyword evidence="4" id="KW-0547">Nucleotide-binding</keyword>
<evidence type="ECO:0000256" key="4">
    <source>
        <dbReference type="ARBA" id="ARBA00022741"/>
    </source>
</evidence>
<dbReference type="EMBL" id="JASSZA010000005">
    <property type="protein sequence ID" value="KAK2111881.1"/>
    <property type="molecule type" value="Genomic_DNA"/>
</dbReference>
<keyword evidence="6" id="KW-0067">ATP-binding</keyword>
<organism evidence="11 12">
    <name type="scientific">Saguinus oedipus</name>
    <name type="common">Cotton-top tamarin</name>
    <name type="synonym">Oedipomidas oedipus</name>
    <dbReference type="NCBI Taxonomy" id="9490"/>
    <lineage>
        <taxon>Eukaryota</taxon>
        <taxon>Metazoa</taxon>
        <taxon>Chordata</taxon>
        <taxon>Craniata</taxon>
        <taxon>Vertebrata</taxon>
        <taxon>Euteleostomi</taxon>
        <taxon>Mammalia</taxon>
        <taxon>Eutheria</taxon>
        <taxon>Euarchontoglires</taxon>
        <taxon>Primates</taxon>
        <taxon>Haplorrhini</taxon>
        <taxon>Platyrrhini</taxon>
        <taxon>Cebidae</taxon>
        <taxon>Callitrichinae</taxon>
        <taxon>Saguinus</taxon>
    </lineage>
</organism>
<evidence type="ECO:0000256" key="5">
    <source>
        <dbReference type="ARBA" id="ARBA00022777"/>
    </source>
</evidence>
<keyword evidence="2" id="KW-0723">Serine/threonine-protein kinase</keyword>
<evidence type="ECO:0000256" key="8">
    <source>
        <dbReference type="ARBA" id="ARBA00048679"/>
    </source>
</evidence>
<comment type="catalytic activity">
    <reaction evidence="7">
        <text>L-threonyl-[protein] + ATP = O-phospho-L-threonyl-[protein] + ADP + H(+)</text>
        <dbReference type="Rhea" id="RHEA:46608"/>
        <dbReference type="Rhea" id="RHEA-COMP:11060"/>
        <dbReference type="Rhea" id="RHEA-COMP:11605"/>
        <dbReference type="ChEBI" id="CHEBI:15378"/>
        <dbReference type="ChEBI" id="CHEBI:30013"/>
        <dbReference type="ChEBI" id="CHEBI:30616"/>
        <dbReference type="ChEBI" id="CHEBI:61977"/>
        <dbReference type="ChEBI" id="CHEBI:456216"/>
        <dbReference type="EC" id="2.7.11.1"/>
    </reaction>
</comment>
<feature type="region of interest" description="Disordered" evidence="9">
    <location>
        <begin position="161"/>
        <end position="185"/>
    </location>
</feature>
<dbReference type="InterPro" id="IPR024678">
    <property type="entry name" value="Kinase_OSR1/WNK_CCT"/>
</dbReference>
<name>A0ABQ9VRB1_SAGOE</name>
<dbReference type="Pfam" id="PF12202">
    <property type="entry name" value="OSR1_C"/>
    <property type="match status" value="1"/>
</dbReference>
<dbReference type="EC" id="2.7.11.1" evidence="1"/>
<proteinExistence type="predicted"/>
<evidence type="ECO:0000256" key="6">
    <source>
        <dbReference type="ARBA" id="ARBA00022840"/>
    </source>
</evidence>
<dbReference type="GO" id="GO:0016301">
    <property type="term" value="F:kinase activity"/>
    <property type="evidence" value="ECO:0007669"/>
    <property type="project" value="UniProtKB-KW"/>
</dbReference>
<comment type="catalytic activity">
    <reaction evidence="8">
        <text>L-seryl-[protein] + ATP = O-phospho-L-seryl-[protein] + ADP + H(+)</text>
        <dbReference type="Rhea" id="RHEA:17989"/>
        <dbReference type="Rhea" id="RHEA-COMP:9863"/>
        <dbReference type="Rhea" id="RHEA-COMP:11604"/>
        <dbReference type="ChEBI" id="CHEBI:15378"/>
        <dbReference type="ChEBI" id="CHEBI:29999"/>
        <dbReference type="ChEBI" id="CHEBI:30616"/>
        <dbReference type="ChEBI" id="CHEBI:83421"/>
        <dbReference type="ChEBI" id="CHEBI:456216"/>
        <dbReference type="EC" id="2.7.11.1"/>
    </reaction>
</comment>
<dbReference type="Proteomes" id="UP001266305">
    <property type="component" value="Unassembled WGS sequence"/>
</dbReference>
<feature type="region of interest" description="Disordered" evidence="9">
    <location>
        <begin position="307"/>
        <end position="336"/>
    </location>
</feature>
<dbReference type="Gene3D" id="3.10.20.90">
    <property type="entry name" value="Phosphatidylinositol 3-kinase Catalytic Subunit, Chain A, domain 1"/>
    <property type="match status" value="1"/>
</dbReference>
<protein>
    <recommendedName>
        <fullName evidence="1">non-specific serine/threonine protein kinase</fullName>
        <ecNumber evidence="1">2.7.11.1</ecNumber>
    </recommendedName>
</protein>
<sequence>MQPLPVGHKAEQLLQGEDTREREVRVKGQSVGRVGAQAAAGSAHPRLTLRFTIQDLLAHAFFREERGVHVELAEEDDGEKPGLKLWLRMEDSRRGGRPRDNQAIEFLFQLGRDAAEEVAQEMVSGGQTVALGLVCEADYQPVARAVRERVAAIQRKREKLRKARELETLPPEPGPPPATVPMAPHPHSVFPAEPEEPEADQHQPFLFRHASYSSTTCKSLLILRLRSQNTLASAPNPEIHLLQQSLTLPSTCSHEAPSWKELPDSSRPPCLDRPLLLPLPFISAFFDPLPPSPADCETDGYLSSSGFLDASDPALQPPRGVPSSPAESHLCLPSVRGGHMGGSQPFQAYDLLPSLRNPIS</sequence>
<evidence type="ECO:0000256" key="9">
    <source>
        <dbReference type="SAM" id="MobiDB-lite"/>
    </source>
</evidence>
<evidence type="ECO:0000256" key="2">
    <source>
        <dbReference type="ARBA" id="ARBA00022527"/>
    </source>
</evidence>
<feature type="compositionally biased region" description="Pro residues" evidence="9">
    <location>
        <begin position="170"/>
        <end position="179"/>
    </location>
</feature>
<evidence type="ECO:0000256" key="7">
    <source>
        <dbReference type="ARBA" id="ARBA00047899"/>
    </source>
</evidence>
<reference evidence="11 12" key="1">
    <citation type="submission" date="2023-05" db="EMBL/GenBank/DDBJ databases">
        <title>B98-5 Cell Line De Novo Hybrid Assembly: An Optical Mapping Approach.</title>
        <authorList>
            <person name="Kananen K."/>
            <person name="Auerbach J.A."/>
            <person name="Kautto E."/>
            <person name="Blachly J.S."/>
        </authorList>
    </citation>
    <scope>NUCLEOTIDE SEQUENCE [LARGE SCALE GENOMIC DNA]</scope>
    <source>
        <strain evidence="11">B95-8</strain>
        <tissue evidence="11">Cell line</tissue>
    </source>
</reference>
<comment type="caution">
    <text evidence="11">The sequence shown here is derived from an EMBL/GenBank/DDBJ whole genome shotgun (WGS) entry which is preliminary data.</text>
</comment>